<dbReference type="SUPFAM" id="SSF53474">
    <property type="entry name" value="alpha/beta-Hydrolases"/>
    <property type="match status" value="1"/>
</dbReference>
<protein>
    <submittedName>
        <fullName evidence="3">Alpha/beta fold hydrolase</fullName>
    </submittedName>
</protein>
<proteinExistence type="predicted"/>
<keyword evidence="1 3" id="KW-0378">Hydrolase</keyword>
<dbReference type="InterPro" id="IPR029058">
    <property type="entry name" value="AB_hydrolase_fold"/>
</dbReference>
<feature type="domain" description="Serine aminopeptidase S33" evidence="2">
    <location>
        <begin position="79"/>
        <end position="248"/>
    </location>
</feature>
<evidence type="ECO:0000259" key="2">
    <source>
        <dbReference type="Pfam" id="PF12146"/>
    </source>
</evidence>
<evidence type="ECO:0000313" key="4">
    <source>
        <dbReference type="Proteomes" id="UP001485459"/>
    </source>
</evidence>
<dbReference type="PANTHER" id="PTHR43798:SF31">
    <property type="entry name" value="AB HYDROLASE SUPERFAMILY PROTEIN YCLE"/>
    <property type="match status" value="1"/>
</dbReference>
<dbReference type="GO" id="GO:0016787">
    <property type="term" value="F:hydrolase activity"/>
    <property type="evidence" value="ECO:0007669"/>
    <property type="project" value="UniProtKB-KW"/>
</dbReference>
<name>A0ABZ2YQU8_9BACT</name>
<dbReference type="InterPro" id="IPR022742">
    <property type="entry name" value="Hydrolase_4"/>
</dbReference>
<accession>A0ABZ2YQU8</accession>
<dbReference type="InterPro" id="IPR050266">
    <property type="entry name" value="AB_hydrolase_sf"/>
</dbReference>
<dbReference type="PANTHER" id="PTHR43798">
    <property type="entry name" value="MONOACYLGLYCEROL LIPASE"/>
    <property type="match status" value="1"/>
</dbReference>
<organism evidence="3 4">
    <name type="scientific">Chitinophaga pollutisoli</name>
    <dbReference type="NCBI Taxonomy" id="3133966"/>
    <lineage>
        <taxon>Bacteria</taxon>
        <taxon>Pseudomonadati</taxon>
        <taxon>Bacteroidota</taxon>
        <taxon>Chitinophagia</taxon>
        <taxon>Chitinophagales</taxon>
        <taxon>Chitinophagaceae</taxon>
        <taxon>Chitinophaga</taxon>
    </lineage>
</organism>
<reference evidence="4" key="1">
    <citation type="submission" date="2024-03" db="EMBL/GenBank/DDBJ databases">
        <title>Chitinophaga horti sp. nov., isolated from garden soil.</title>
        <authorList>
            <person name="Lee D.S."/>
            <person name="Han D.M."/>
            <person name="Baek J.H."/>
            <person name="Choi D.G."/>
            <person name="Jeon J.H."/>
            <person name="Jeon C.O."/>
        </authorList>
    </citation>
    <scope>NUCLEOTIDE SEQUENCE [LARGE SCALE GENOMIC DNA]</scope>
    <source>
        <strain evidence="4">GPA1</strain>
    </source>
</reference>
<evidence type="ECO:0000313" key="3">
    <source>
        <dbReference type="EMBL" id="WZN41834.1"/>
    </source>
</evidence>
<keyword evidence="4" id="KW-1185">Reference proteome</keyword>
<evidence type="ECO:0000256" key="1">
    <source>
        <dbReference type="ARBA" id="ARBA00022801"/>
    </source>
</evidence>
<gene>
    <name evidence="3" type="ORF">WJU16_02135</name>
</gene>
<dbReference type="RefSeq" id="WP_341836678.1">
    <property type="nucleotide sequence ID" value="NZ_CP149822.1"/>
</dbReference>
<dbReference type="Proteomes" id="UP001485459">
    <property type="component" value="Chromosome"/>
</dbReference>
<sequence>MRRIFRMLLIVTALLAVIYLLGPKPAPPDLHAPLPAVPQGLAQVEAFVDAKEAGFPTRPGNRARILWAGDSMRKTPFSVVYLHGFSASEREGFPVHTDFAQKHGFNLFLARLDGHGLNTPEPLLDMTAQGLWKDAREALAIGRQLGEKVIVMGTSTGGTLALMLAAEYPAEVEAVINLSPNIAINAPGVKMLDEPWGLMVARAVRGGKYNESKPQNPEKAKYWYTKYRLEAVVELENLVDYAMRPELFEKIHQPVLNLYYYKDPVHQDSTVKVSAILEMHEKLATPPGRSALCPFRKPAAM</sequence>
<dbReference type="EMBL" id="CP149822">
    <property type="protein sequence ID" value="WZN41834.1"/>
    <property type="molecule type" value="Genomic_DNA"/>
</dbReference>
<dbReference type="Gene3D" id="3.40.50.1820">
    <property type="entry name" value="alpha/beta hydrolase"/>
    <property type="match status" value="1"/>
</dbReference>
<dbReference type="Pfam" id="PF12146">
    <property type="entry name" value="Hydrolase_4"/>
    <property type="match status" value="1"/>
</dbReference>